<dbReference type="AlphaFoldDB" id="A0A5J4XBX6"/>
<feature type="compositionally biased region" description="Basic and acidic residues" evidence="1">
    <location>
        <begin position="20"/>
        <end position="34"/>
    </location>
</feature>
<name>A0A5J4XBX6_9EUKA</name>
<protein>
    <submittedName>
        <fullName evidence="2">Uncharacterized protein</fullName>
    </submittedName>
</protein>
<dbReference type="EMBL" id="SNRW01000034">
    <property type="protein sequence ID" value="KAA6404061.1"/>
    <property type="molecule type" value="Genomic_DNA"/>
</dbReference>
<feature type="region of interest" description="Disordered" evidence="1">
    <location>
        <begin position="1"/>
        <end position="34"/>
    </location>
</feature>
<feature type="compositionally biased region" description="Polar residues" evidence="1">
    <location>
        <begin position="9"/>
        <end position="18"/>
    </location>
</feature>
<evidence type="ECO:0000313" key="3">
    <source>
        <dbReference type="EMBL" id="KAA6404061.1"/>
    </source>
</evidence>
<reference evidence="2 4" key="1">
    <citation type="submission" date="2019-03" db="EMBL/GenBank/DDBJ databases">
        <title>Single cell metagenomics reveals metabolic interactions within the superorganism composed of flagellate Streblomastix strix and complex community of Bacteroidetes bacteria on its surface.</title>
        <authorList>
            <person name="Treitli S.C."/>
            <person name="Kolisko M."/>
            <person name="Husnik F."/>
            <person name="Keeling P."/>
            <person name="Hampl V."/>
        </authorList>
    </citation>
    <scope>NUCLEOTIDE SEQUENCE [LARGE SCALE GENOMIC DNA]</scope>
    <source>
        <strain evidence="2">ST1C</strain>
    </source>
</reference>
<gene>
    <name evidence="2" type="ORF">EZS28_000412</name>
    <name evidence="3" type="ORF">EZS28_000428</name>
</gene>
<proteinExistence type="predicted"/>
<organism evidence="2 4">
    <name type="scientific">Streblomastix strix</name>
    <dbReference type="NCBI Taxonomy" id="222440"/>
    <lineage>
        <taxon>Eukaryota</taxon>
        <taxon>Metamonada</taxon>
        <taxon>Preaxostyla</taxon>
        <taxon>Oxymonadida</taxon>
        <taxon>Streblomastigidae</taxon>
        <taxon>Streblomastix</taxon>
    </lineage>
</organism>
<comment type="caution">
    <text evidence="2">The sequence shown here is derived from an EMBL/GenBank/DDBJ whole genome shotgun (WGS) entry which is preliminary data.</text>
</comment>
<sequence>MATEEFSNDKSNQQTNVKCETLEKEPKRKYTHKWSTDEKAKAMIDQMTNEQTIEQTNEQTNELSNGHIIKKKYDQCISELRNQYGGTDKEQDEKSYLVYRLEKKQCKRKQTLEYDQ</sequence>
<dbReference type="Proteomes" id="UP000324800">
    <property type="component" value="Unassembled WGS sequence"/>
</dbReference>
<evidence type="ECO:0000313" key="4">
    <source>
        <dbReference type="Proteomes" id="UP000324800"/>
    </source>
</evidence>
<evidence type="ECO:0000313" key="2">
    <source>
        <dbReference type="EMBL" id="KAA6404045.1"/>
    </source>
</evidence>
<accession>A0A5J4XBX6</accession>
<evidence type="ECO:0000256" key="1">
    <source>
        <dbReference type="SAM" id="MobiDB-lite"/>
    </source>
</evidence>
<dbReference type="EMBL" id="SNRW01000034">
    <property type="protein sequence ID" value="KAA6404045.1"/>
    <property type="molecule type" value="Genomic_DNA"/>
</dbReference>